<dbReference type="InterPro" id="IPR047657">
    <property type="entry name" value="PmbA"/>
</dbReference>
<accession>A0ABV1RIE3</accession>
<evidence type="ECO:0000259" key="3">
    <source>
        <dbReference type="Pfam" id="PF19289"/>
    </source>
</evidence>
<dbReference type="GO" id="GO:0008237">
    <property type="term" value="F:metallopeptidase activity"/>
    <property type="evidence" value="ECO:0007669"/>
    <property type="project" value="UniProtKB-KW"/>
</dbReference>
<dbReference type="EMBL" id="JBELOE010000212">
    <property type="protein sequence ID" value="MER2492485.1"/>
    <property type="molecule type" value="Genomic_DNA"/>
</dbReference>
<dbReference type="NCBIfam" id="NF008268">
    <property type="entry name" value="PRK11040.1"/>
    <property type="match status" value="1"/>
</dbReference>
<evidence type="ECO:0000259" key="4">
    <source>
        <dbReference type="Pfam" id="PF19290"/>
    </source>
</evidence>
<dbReference type="PANTHER" id="PTHR43421">
    <property type="entry name" value="METALLOPROTEASE PMBA"/>
    <property type="match status" value="1"/>
</dbReference>
<proteinExistence type="inferred from homology"/>
<dbReference type="Pfam" id="PF19290">
    <property type="entry name" value="PmbA_TldD_2nd"/>
    <property type="match status" value="1"/>
</dbReference>
<sequence>MLQEMNQVKQAVADAVALAKKLGASACEVSISKQQGISVGCRMQELETVEYDYGGALGIAVWMGKQKGSASTSDLSPEALKQTVEAACNIAKYTSEDPFTGMADPELMVNAEQIPDLDLYHPSDISTEDAIAMTLACEKAGLEKSEKINNSDGASFSSHQGFKVYGNSTGLIAAYPSSRHSLSCSLIASDTDDMQRDYAYTVSRVMSHLEAPEIVGTRAAKDVLARLNARKINTAKVPVLFNSEIASSLFGHFIGAISGGNLYRKATFLLDAKGTQVFPEWLNIQEDPFILQGLSSRAFDSEGVATQKRDIVSNGVLNTWLLSSYAARKLKLASTGHAGGIHNWLVAAGGGNFDAMLKKLGTGLLVTEMMGQGVNLVTGDYSRGAAGFWVENGIIQYPVSEITIAGKLQDMFKNIVAIGDDIDQKGSIQCGSVLVEEMQIAGS</sequence>
<protein>
    <submittedName>
        <fullName evidence="5">Metalloprotease PmbA</fullName>
        <ecNumber evidence="5">3.4.24.-</ecNumber>
    </submittedName>
</protein>
<dbReference type="PANTHER" id="PTHR43421:SF1">
    <property type="entry name" value="METALLOPROTEASE PMBA"/>
    <property type="match status" value="1"/>
</dbReference>
<comment type="similarity">
    <text evidence="1">Belongs to the peptidase U62 family.</text>
</comment>
<organism evidence="5 6">
    <name type="scientific">Catenovulum sediminis</name>
    <dbReference type="NCBI Taxonomy" id="1740262"/>
    <lineage>
        <taxon>Bacteria</taxon>
        <taxon>Pseudomonadati</taxon>
        <taxon>Pseudomonadota</taxon>
        <taxon>Gammaproteobacteria</taxon>
        <taxon>Alteromonadales</taxon>
        <taxon>Alteromonadaceae</taxon>
        <taxon>Catenovulum</taxon>
    </lineage>
</organism>
<comment type="caution">
    <text evidence="5">The sequence shown here is derived from an EMBL/GenBank/DDBJ whole genome shotgun (WGS) entry which is preliminary data.</text>
</comment>
<keyword evidence="5" id="KW-0645">Protease</keyword>
<keyword evidence="6" id="KW-1185">Reference proteome</keyword>
<dbReference type="RefSeq" id="WP_350402001.1">
    <property type="nucleotide sequence ID" value="NZ_JBELOE010000212.1"/>
</dbReference>
<keyword evidence="5" id="KW-0482">Metalloprotease</keyword>
<dbReference type="SUPFAM" id="SSF111283">
    <property type="entry name" value="Putative modulator of DNA gyrase, PmbA/TldD"/>
    <property type="match status" value="1"/>
</dbReference>
<evidence type="ECO:0000313" key="6">
    <source>
        <dbReference type="Proteomes" id="UP001467690"/>
    </source>
</evidence>
<dbReference type="Pfam" id="PF19289">
    <property type="entry name" value="PmbA_TldD_3rd"/>
    <property type="match status" value="1"/>
</dbReference>
<dbReference type="InterPro" id="IPR036059">
    <property type="entry name" value="TldD/PmbA_sf"/>
</dbReference>
<reference evidence="5 6" key="1">
    <citation type="submission" date="2024-06" db="EMBL/GenBank/DDBJ databases">
        <authorList>
            <person name="Chen R.Y."/>
        </authorList>
    </citation>
    <scope>NUCLEOTIDE SEQUENCE [LARGE SCALE GENOMIC DNA]</scope>
    <source>
        <strain evidence="5 6">D2</strain>
    </source>
</reference>
<feature type="domain" description="Metalloprotease TldD/E C-terminal" evidence="3">
    <location>
        <begin position="235"/>
        <end position="442"/>
    </location>
</feature>
<dbReference type="InterPro" id="IPR035068">
    <property type="entry name" value="TldD/PmbA_N"/>
</dbReference>
<dbReference type="InterPro" id="IPR045570">
    <property type="entry name" value="Metalloprtase-TldD/E_cen_dom"/>
</dbReference>
<dbReference type="Gene3D" id="3.30.2290.10">
    <property type="entry name" value="PmbA/TldD superfamily"/>
    <property type="match status" value="1"/>
</dbReference>
<dbReference type="Pfam" id="PF01523">
    <property type="entry name" value="PmbA_TldD_1st"/>
    <property type="match status" value="1"/>
</dbReference>
<feature type="domain" description="Metalloprotease TldD/E central" evidence="4">
    <location>
        <begin position="120"/>
        <end position="227"/>
    </location>
</feature>
<dbReference type="InterPro" id="IPR045569">
    <property type="entry name" value="Metalloprtase-TldD/E_C"/>
</dbReference>
<name>A0ABV1RIE3_9ALTE</name>
<dbReference type="Proteomes" id="UP001467690">
    <property type="component" value="Unassembled WGS sequence"/>
</dbReference>
<evidence type="ECO:0000313" key="5">
    <source>
        <dbReference type="EMBL" id="MER2492485.1"/>
    </source>
</evidence>
<evidence type="ECO:0000259" key="2">
    <source>
        <dbReference type="Pfam" id="PF01523"/>
    </source>
</evidence>
<keyword evidence="5" id="KW-0378">Hydrolase</keyword>
<evidence type="ECO:0000256" key="1">
    <source>
        <dbReference type="ARBA" id="ARBA00005836"/>
    </source>
</evidence>
<feature type="domain" description="Metalloprotease TldD/E N-terminal" evidence="2">
    <location>
        <begin position="27"/>
        <end position="91"/>
    </location>
</feature>
<gene>
    <name evidence="5" type="primary">pmbA</name>
    <name evidence="5" type="ORF">ABS311_11420</name>
</gene>
<dbReference type="InterPro" id="IPR002510">
    <property type="entry name" value="Metalloprtase-TldD/E_N"/>
</dbReference>
<dbReference type="EC" id="3.4.24.-" evidence="5"/>